<dbReference type="OMA" id="HHSKKVN"/>
<feature type="transmembrane region" description="Helical" evidence="6">
    <location>
        <begin position="516"/>
        <end position="536"/>
    </location>
</feature>
<protein>
    <submittedName>
        <fullName evidence="7">Uncharacterized protein</fullName>
    </submittedName>
</protein>
<feature type="transmembrane region" description="Helical" evidence="6">
    <location>
        <begin position="120"/>
        <end position="139"/>
    </location>
</feature>
<comment type="subcellular location">
    <subcellularLocation>
        <location evidence="1">Membrane</location>
        <topology evidence="1">Multi-pass membrane protein</topology>
    </subcellularLocation>
</comment>
<dbReference type="KEGG" id="smo:SELMODRAFT_88337"/>
<dbReference type="SUPFAM" id="SSF103473">
    <property type="entry name" value="MFS general substrate transporter"/>
    <property type="match status" value="1"/>
</dbReference>
<dbReference type="FunCoup" id="D8R9K1">
    <property type="interactions" value="1974"/>
</dbReference>
<evidence type="ECO:0000256" key="3">
    <source>
        <dbReference type="ARBA" id="ARBA00022692"/>
    </source>
</evidence>
<dbReference type="InParanoid" id="D8R9K1"/>
<dbReference type="Gene3D" id="1.20.1250.20">
    <property type="entry name" value="MFS general substrate transporter like domains"/>
    <property type="match status" value="1"/>
</dbReference>
<comment type="similarity">
    <text evidence="2">Belongs to the major facilitator superfamily. Proton-dependent oligopeptide transporter (POT/PTR) (TC 2.A.17) family.</text>
</comment>
<feature type="transmembrane region" description="Helical" evidence="6">
    <location>
        <begin position="238"/>
        <end position="258"/>
    </location>
</feature>
<accession>D8R9K1</accession>
<feature type="transmembrane region" description="Helical" evidence="6">
    <location>
        <begin position="560"/>
        <end position="583"/>
    </location>
</feature>
<dbReference type="GO" id="GO:0005886">
    <property type="term" value="C:plasma membrane"/>
    <property type="evidence" value="ECO:0000318"/>
    <property type="project" value="GO_Central"/>
</dbReference>
<dbReference type="Proteomes" id="UP000001514">
    <property type="component" value="Unassembled WGS sequence"/>
</dbReference>
<evidence type="ECO:0000256" key="5">
    <source>
        <dbReference type="ARBA" id="ARBA00023136"/>
    </source>
</evidence>
<dbReference type="InterPro" id="IPR000109">
    <property type="entry name" value="POT_fam"/>
</dbReference>
<keyword evidence="8" id="KW-1185">Reference proteome</keyword>
<evidence type="ECO:0000313" key="8">
    <source>
        <dbReference type="Proteomes" id="UP000001514"/>
    </source>
</evidence>
<evidence type="ECO:0000256" key="4">
    <source>
        <dbReference type="ARBA" id="ARBA00022989"/>
    </source>
</evidence>
<keyword evidence="3 6" id="KW-0812">Transmembrane</keyword>
<proteinExistence type="inferred from homology"/>
<feature type="transmembrane region" description="Helical" evidence="6">
    <location>
        <begin position="389"/>
        <end position="411"/>
    </location>
</feature>
<dbReference type="OrthoDB" id="8904098at2759"/>
<dbReference type="Gramene" id="EFJ31166">
    <property type="protein sequence ID" value="EFJ31166"/>
    <property type="gene ID" value="SELMODRAFT_88337"/>
</dbReference>
<reference evidence="7 8" key="1">
    <citation type="journal article" date="2011" name="Science">
        <title>The Selaginella genome identifies genetic changes associated with the evolution of vascular plants.</title>
        <authorList>
            <person name="Banks J.A."/>
            <person name="Nishiyama T."/>
            <person name="Hasebe M."/>
            <person name="Bowman J.L."/>
            <person name="Gribskov M."/>
            <person name="dePamphilis C."/>
            <person name="Albert V.A."/>
            <person name="Aono N."/>
            <person name="Aoyama T."/>
            <person name="Ambrose B.A."/>
            <person name="Ashton N.W."/>
            <person name="Axtell M.J."/>
            <person name="Barker E."/>
            <person name="Barker M.S."/>
            <person name="Bennetzen J.L."/>
            <person name="Bonawitz N.D."/>
            <person name="Chapple C."/>
            <person name="Cheng C."/>
            <person name="Correa L.G."/>
            <person name="Dacre M."/>
            <person name="DeBarry J."/>
            <person name="Dreyer I."/>
            <person name="Elias M."/>
            <person name="Engstrom E.M."/>
            <person name="Estelle M."/>
            <person name="Feng L."/>
            <person name="Finet C."/>
            <person name="Floyd S.K."/>
            <person name="Frommer W.B."/>
            <person name="Fujita T."/>
            <person name="Gramzow L."/>
            <person name="Gutensohn M."/>
            <person name="Harholt J."/>
            <person name="Hattori M."/>
            <person name="Heyl A."/>
            <person name="Hirai T."/>
            <person name="Hiwatashi Y."/>
            <person name="Ishikawa M."/>
            <person name="Iwata M."/>
            <person name="Karol K.G."/>
            <person name="Koehler B."/>
            <person name="Kolukisaoglu U."/>
            <person name="Kubo M."/>
            <person name="Kurata T."/>
            <person name="Lalonde S."/>
            <person name="Li K."/>
            <person name="Li Y."/>
            <person name="Litt A."/>
            <person name="Lyons E."/>
            <person name="Manning G."/>
            <person name="Maruyama T."/>
            <person name="Michael T.P."/>
            <person name="Mikami K."/>
            <person name="Miyazaki S."/>
            <person name="Morinaga S."/>
            <person name="Murata T."/>
            <person name="Mueller-Roeber B."/>
            <person name="Nelson D.R."/>
            <person name="Obara M."/>
            <person name="Oguri Y."/>
            <person name="Olmstead R.G."/>
            <person name="Onodera N."/>
            <person name="Petersen B.L."/>
            <person name="Pils B."/>
            <person name="Prigge M."/>
            <person name="Rensing S.A."/>
            <person name="Riano-Pachon D.M."/>
            <person name="Roberts A.W."/>
            <person name="Sato Y."/>
            <person name="Scheller H.V."/>
            <person name="Schulz B."/>
            <person name="Schulz C."/>
            <person name="Shakirov E.V."/>
            <person name="Shibagaki N."/>
            <person name="Shinohara N."/>
            <person name="Shippen D.E."/>
            <person name="Soerensen I."/>
            <person name="Sotooka R."/>
            <person name="Sugimoto N."/>
            <person name="Sugita M."/>
            <person name="Sumikawa N."/>
            <person name="Tanurdzic M."/>
            <person name="Theissen G."/>
            <person name="Ulvskov P."/>
            <person name="Wakazuki S."/>
            <person name="Weng J.K."/>
            <person name="Willats W.W."/>
            <person name="Wipf D."/>
            <person name="Wolf P.G."/>
            <person name="Yang L."/>
            <person name="Zimmer A.D."/>
            <person name="Zhu Q."/>
            <person name="Mitros T."/>
            <person name="Hellsten U."/>
            <person name="Loque D."/>
            <person name="Otillar R."/>
            <person name="Salamov A."/>
            <person name="Schmutz J."/>
            <person name="Shapiro H."/>
            <person name="Lindquist E."/>
            <person name="Lucas S."/>
            <person name="Rokhsar D."/>
            <person name="Grigoriev I.V."/>
        </authorList>
    </citation>
    <scope>NUCLEOTIDE SEQUENCE [LARGE SCALE GENOMIC DNA]</scope>
</reference>
<gene>
    <name evidence="7" type="ORF">SELMODRAFT_88337</name>
</gene>
<dbReference type="eggNOG" id="KOG1237">
    <property type="taxonomic scope" value="Eukaryota"/>
</dbReference>
<evidence type="ECO:0000313" key="7">
    <source>
        <dbReference type="EMBL" id="EFJ31166.1"/>
    </source>
</evidence>
<feature type="transmembrane region" description="Helical" evidence="6">
    <location>
        <begin position="213"/>
        <end position="232"/>
    </location>
</feature>
<keyword evidence="4 6" id="KW-1133">Transmembrane helix</keyword>
<dbReference type="Pfam" id="PF00854">
    <property type="entry name" value="PTR2"/>
    <property type="match status" value="1"/>
</dbReference>
<dbReference type="AlphaFoldDB" id="D8R9K1"/>
<dbReference type="EMBL" id="GL377574">
    <property type="protein sequence ID" value="EFJ31166.1"/>
    <property type="molecule type" value="Genomic_DNA"/>
</dbReference>
<feature type="transmembrane region" description="Helical" evidence="6">
    <location>
        <begin position="168"/>
        <end position="192"/>
    </location>
</feature>
<name>D8R9K1_SELML</name>
<evidence type="ECO:0000256" key="1">
    <source>
        <dbReference type="ARBA" id="ARBA00004141"/>
    </source>
</evidence>
<dbReference type="PANTHER" id="PTHR11654">
    <property type="entry name" value="OLIGOPEPTIDE TRANSPORTER-RELATED"/>
    <property type="match status" value="1"/>
</dbReference>
<dbReference type="GO" id="GO:0055085">
    <property type="term" value="P:transmembrane transport"/>
    <property type="evidence" value="ECO:0000318"/>
    <property type="project" value="GO_Central"/>
</dbReference>
<organism evidence="8">
    <name type="scientific">Selaginella moellendorffii</name>
    <name type="common">Spikemoss</name>
    <dbReference type="NCBI Taxonomy" id="88036"/>
    <lineage>
        <taxon>Eukaryota</taxon>
        <taxon>Viridiplantae</taxon>
        <taxon>Streptophyta</taxon>
        <taxon>Embryophyta</taxon>
        <taxon>Tracheophyta</taxon>
        <taxon>Lycopodiopsida</taxon>
        <taxon>Selaginellales</taxon>
        <taxon>Selaginellaceae</taxon>
        <taxon>Selaginella</taxon>
    </lineage>
</organism>
<dbReference type="CDD" id="cd17415">
    <property type="entry name" value="MFS_NPF3"/>
    <property type="match status" value="1"/>
</dbReference>
<evidence type="ECO:0000256" key="2">
    <source>
        <dbReference type="ARBA" id="ARBA00005982"/>
    </source>
</evidence>
<dbReference type="GO" id="GO:0022857">
    <property type="term" value="F:transmembrane transporter activity"/>
    <property type="evidence" value="ECO:0000318"/>
    <property type="project" value="GO_Central"/>
</dbReference>
<evidence type="ECO:0000256" key="6">
    <source>
        <dbReference type="SAM" id="Phobius"/>
    </source>
</evidence>
<sequence>MEHGQQVYWKCCSPLGFVVRRFNRRTPSDQVSAAENEQLEGLKTVTRNKGGWKTYPFIIGNEISEKLAMIGLHVNLITYLVQQLNMSNVQAAVTLTNFNGLNNITPLLGAYVADAHLGRYMTIIIGSLTYAIGIVMLTIDATFSSLRPPHCNAAKEVACQPASSAQKAFLYISFAFFALGSGGIKPCVAAFGADQFDQKNLKQRKQSFSFFNWYFFGLGIAILLSVTVIVYVQEHVGWTWGFGIPAVAMVISVIFFLVGSPWYRHVAPNGSPFIRLLQVVAAAYRKRRLSLPEDPAHLYNVEAETGVRLQHTDQFRFLDKSACPADEDFEDGKPLPWRLCSVQQVEELKCIIRTSPIWATGIVFTLAHGLQNTFTIQQARSMDRHLRSFVIPPATFHVFGILTLLACVPLYDRVFMPLARKVTGHERGITFLQRIGIGLFISIMAMVVAAFAEGARRKAALNAGLLDHPHRTVPFSAFWLAPQFILIGMSESFVSIGHLEFFYDQFPEHLRSLASALFSSITALGSYLSSILVTVVNRETSRGGRVSWLSNNLNKGHLDYFYWLQAVLFAVNFVIFLFCARWYRYKSIIADEDSLDSEKVALELVATDKLDDSRK</sequence>
<keyword evidence="5 6" id="KW-0472">Membrane</keyword>
<dbReference type="InterPro" id="IPR036259">
    <property type="entry name" value="MFS_trans_sf"/>
</dbReference>
<feature type="transmembrane region" description="Helical" evidence="6">
    <location>
        <begin position="431"/>
        <end position="452"/>
    </location>
</feature>
<dbReference type="HOGENOM" id="CLU_009313_4_1_1"/>